<proteinExistence type="predicted"/>
<organism evidence="2 4">
    <name type="scientific">Cytobacillus citreus</name>
    <dbReference type="NCBI Taxonomy" id="2833586"/>
    <lineage>
        <taxon>Bacteria</taxon>
        <taxon>Bacillati</taxon>
        <taxon>Bacillota</taxon>
        <taxon>Bacilli</taxon>
        <taxon>Bacillales</taxon>
        <taxon>Bacillaceae</taxon>
        <taxon>Cytobacillus</taxon>
    </lineage>
</organism>
<comment type="caution">
    <text evidence="2">The sequence shown here is derived from an EMBL/GenBank/DDBJ whole genome shotgun (WGS) entry which is preliminary data.</text>
</comment>
<name>A0ABS5NNB5_9BACI</name>
<dbReference type="EMBL" id="JAGYPM010000003">
    <property type="protein sequence ID" value="MBS4191737.1"/>
    <property type="molecule type" value="Genomic_DNA"/>
</dbReference>
<evidence type="ECO:0000313" key="3">
    <source>
        <dbReference type="EMBL" id="MBS4191737.1"/>
    </source>
</evidence>
<evidence type="ECO:0000256" key="1">
    <source>
        <dbReference type="SAM" id="Coils"/>
    </source>
</evidence>
<accession>A0ABS5NNB5</accession>
<keyword evidence="4" id="KW-1185">Reference proteome</keyword>
<protein>
    <submittedName>
        <fullName evidence="2">Uncharacterized protein</fullName>
    </submittedName>
</protein>
<dbReference type="RefSeq" id="WP_213100183.1">
    <property type="nucleotide sequence ID" value="NZ_JAGYPM010000001.1"/>
</dbReference>
<feature type="coiled-coil region" evidence="1">
    <location>
        <begin position="75"/>
        <end position="102"/>
    </location>
</feature>
<evidence type="ECO:0000313" key="2">
    <source>
        <dbReference type="EMBL" id="MBS4188658.1"/>
    </source>
</evidence>
<evidence type="ECO:0000313" key="4">
    <source>
        <dbReference type="Proteomes" id="UP000681027"/>
    </source>
</evidence>
<dbReference type="Proteomes" id="UP000681027">
    <property type="component" value="Unassembled WGS sequence"/>
</dbReference>
<dbReference type="EMBL" id="JAGYPM010000001">
    <property type="protein sequence ID" value="MBS4188658.1"/>
    <property type="molecule type" value="Genomic_DNA"/>
</dbReference>
<sequence length="148" mass="16869">MLKGLILKDDNTILRVLVDIIEIDESKKHILFGSSGKLGGIDFTLLNLVVTDDQREFKEGDTLPPDIVDNKSSLKKNTDERIKMLEKDNHFLRMELDSFKNRDHTEKEQIQTDLAMMAVESSMEQEKINKATEDHAALVMELTLKGVL</sequence>
<gene>
    <name evidence="2" type="ORF">KHA94_00290</name>
    <name evidence="3" type="ORF">KHA94_16225</name>
</gene>
<keyword evidence="1" id="KW-0175">Coiled coil</keyword>
<reference evidence="2 4" key="1">
    <citation type="submission" date="2021-05" db="EMBL/GenBank/DDBJ databases">
        <title>Novel Bacillus species.</title>
        <authorList>
            <person name="Liu G."/>
        </authorList>
    </citation>
    <scope>NUCLEOTIDE SEQUENCE [LARGE SCALE GENOMIC DNA]</scope>
    <source>
        <strain evidence="2 4">FJAT-49705</strain>
    </source>
</reference>